<accession>A0A0G4N9C5</accession>
<evidence type="ECO:0000313" key="2">
    <source>
        <dbReference type="Proteomes" id="UP000044602"/>
    </source>
</evidence>
<dbReference type="EMBL" id="CVQH01027877">
    <property type="protein sequence ID" value="CRK42974.1"/>
    <property type="molecule type" value="Genomic_DNA"/>
</dbReference>
<reference evidence="1 2" key="1">
    <citation type="submission" date="2015-05" db="EMBL/GenBank/DDBJ databases">
        <authorList>
            <person name="Wang D.B."/>
            <person name="Wang M."/>
        </authorList>
    </citation>
    <scope>NUCLEOTIDE SEQUENCE [LARGE SCALE GENOMIC DNA]</scope>
    <source>
        <strain evidence="1">VL1</strain>
    </source>
</reference>
<feature type="non-terminal residue" evidence="1">
    <location>
        <position position="1"/>
    </location>
</feature>
<evidence type="ECO:0000313" key="1">
    <source>
        <dbReference type="EMBL" id="CRK42974.1"/>
    </source>
</evidence>
<organism evidence="1 2">
    <name type="scientific">Verticillium longisporum</name>
    <name type="common">Verticillium dahliae var. longisporum</name>
    <dbReference type="NCBI Taxonomy" id="100787"/>
    <lineage>
        <taxon>Eukaryota</taxon>
        <taxon>Fungi</taxon>
        <taxon>Dikarya</taxon>
        <taxon>Ascomycota</taxon>
        <taxon>Pezizomycotina</taxon>
        <taxon>Sordariomycetes</taxon>
        <taxon>Hypocreomycetidae</taxon>
        <taxon>Glomerellales</taxon>
        <taxon>Plectosphaerellaceae</taxon>
        <taxon>Verticillium</taxon>
    </lineage>
</organism>
<feature type="non-terminal residue" evidence="1">
    <location>
        <position position="8"/>
    </location>
</feature>
<dbReference type="Proteomes" id="UP000044602">
    <property type="component" value="Unassembled WGS sequence"/>
</dbReference>
<sequence length="8" mass="936">QYECSFCG</sequence>
<gene>
    <name evidence="1" type="ORF">BN1708_020733</name>
</gene>
<proteinExistence type="predicted"/>
<name>A0A0G4N9C5_VERLO</name>
<keyword evidence="2" id="KW-1185">Reference proteome</keyword>
<protein>
    <submittedName>
        <fullName evidence="1">Uncharacterized protein</fullName>
    </submittedName>
</protein>